<sequence length="136" mass="14830">MYIPDSVPCCSGKLRSQFCYALFFSTTRAVLACHDTDSHSSGSNTCIMFGSVAATLALYLSGSITSIGMAWWLAKSCQDCARCRESRAIRPSDCMNCNVDSGQAPLTKISVSLSTLRWRRDHGETHEVPSFALCCV</sequence>
<keyword evidence="1" id="KW-0472">Membrane</keyword>
<comment type="caution">
    <text evidence="2">The sequence shown here is derived from an EMBL/GenBank/DDBJ whole genome shotgun (WGS) entry which is preliminary data.</text>
</comment>
<evidence type="ECO:0000256" key="1">
    <source>
        <dbReference type="SAM" id="Phobius"/>
    </source>
</evidence>
<gene>
    <name evidence="2" type="ORF">BDN71DRAFT_1095710</name>
</gene>
<keyword evidence="1" id="KW-1133">Transmembrane helix</keyword>
<keyword evidence="1" id="KW-0812">Transmembrane</keyword>
<organism evidence="2 3">
    <name type="scientific">Pleurotus eryngii</name>
    <name type="common">Boletus of the steppes</name>
    <dbReference type="NCBI Taxonomy" id="5323"/>
    <lineage>
        <taxon>Eukaryota</taxon>
        <taxon>Fungi</taxon>
        <taxon>Dikarya</taxon>
        <taxon>Basidiomycota</taxon>
        <taxon>Agaricomycotina</taxon>
        <taxon>Agaricomycetes</taxon>
        <taxon>Agaricomycetidae</taxon>
        <taxon>Agaricales</taxon>
        <taxon>Pleurotineae</taxon>
        <taxon>Pleurotaceae</taxon>
        <taxon>Pleurotus</taxon>
    </lineage>
</organism>
<accession>A0A9P5ZVI5</accession>
<feature type="transmembrane region" description="Helical" evidence="1">
    <location>
        <begin position="47"/>
        <end position="74"/>
    </location>
</feature>
<evidence type="ECO:0000313" key="2">
    <source>
        <dbReference type="EMBL" id="KAF9493455.1"/>
    </source>
</evidence>
<proteinExistence type="predicted"/>
<dbReference type="EMBL" id="MU154585">
    <property type="protein sequence ID" value="KAF9493455.1"/>
    <property type="molecule type" value="Genomic_DNA"/>
</dbReference>
<name>A0A9P5ZVI5_PLEER</name>
<reference evidence="2" key="1">
    <citation type="submission" date="2020-11" db="EMBL/GenBank/DDBJ databases">
        <authorList>
            <consortium name="DOE Joint Genome Institute"/>
            <person name="Ahrendt S."/>
            <person name="Riley R."/>
            <person name="Andreopoulos W."/>
            <person name="Labutti K."/>
            <person name="Pangilinan J."/>
            <person name="Ruiz-Duenas F.J."/>
            <person name="Barrasa J.M."/>
            <person name="Sanchez-Garcia M."/>
            <person name="Camarero S."/>
            <person name="Miyauchi S."/>
            <person name="Serrano A."/>
            <person name="Linde D."/>
            <person name="Babiker R."/>
            <person name="Drula E."/>
            <person name="Ayuso-Fernandez I."/>
            <person name="Pacheco R."/>
            <person name="Padilla G."/>
            <person name="Ferreira P."/>
            <person name="Barriuso J."/>
            <person name="Kellner H."/>
            <person name="Castanera R."/>
            <person name="Alfaro M."/>
            <person name="Ramirez L."/>
            <person name="Pisabarro A.G."/>
            <person name="Kuo A."/>
            <person name="Tritt A."/>
            <person name="Lipzen A."/>
            <person name="He G."/>
            <person name="Yan M."/>
            <person name="Ng V."/>
            <person name="Cullen D."/>
            <person name="Martin F."/>
            <person name="Rosso M.-N."/>
            <person name="Henrissat B."/>
            <person name="Hibbett D."/>
            <person name="Martinez A.T."/>
            <person name="Grigoriev I.V."/>
        </authorList>
    </citation>
    <scope>NUCLEOTIDE SEQUENCE</scope>
    <source>
        <strain evidence="2">ATCC 90797</strain>
    </source>
</reference>
<protein>
    <submittedName>
        <fullName evidence="2">Uncharacterized protein</fullName>
    </submittedName>
</protein>
<keyword evidence="3" id="KW-1185">Reference proteome</keyword>
<dbReference type="Proteomes" id="UP000807025">
    <property type="component" value="Unassembled WGS sequence"/>
</dbReference>
<dbReference type="AlphaFoldDB" id="A0A9P5ZVI5"/>
<evidence type="ECO:0000313" key="3">
    <source>
        <dbReference type="Proteomes" id="UP000807025"/>
    </source>
</evidence>